<proteinExistence type="predicted"/>
<protein>
    <submittedName>
        <fullName evidence="1">Uncharacterized protein</fullName>
    </submittedName>
</protein>
<comment type="caution">
    <text evidence="1">The sequence shown here is derived from an EMBL/GenBank/DDBJ whole genome shotgun (WGS) entry which is preliminary data.</text>
</comment>
<evidence type="ECO:0000313" key="1">
    <source>
        <dbReference type="EMBL" id="NOK14621.1"/>
    </source>
</evidence>
<gene>
    <name evidence="1" type="ORF">HNS30_36975</name>
</gene>
<dbReference type="RefSeq" id="WP_171421715.1">
    <property type="nucleotide sequence ID" value="NZ_JABFJW010000507.1"/>
</dbReference>
<accession>A0A7Y4NIG7</accession>
<dbReference type="AlphaFoldDB" id="A0A7Y4NIG7"/>
<organism evidence="1 2">
    <name type="scientific">Corallococcus exercitus</name>
    <dbReference type="NCBI Taxonomy" id="2316736"/>
    <lineage>
        <taxon>Bacteria</taxon>
        <taxon>Pseudomonadati</taxon>
        <taxon>Myxococcota</taxon>
        <taxon>Myxococcia</taxon>
        <taxon>Myxococcales</taxon>
        <taxon>Cystobacterineae</taxon>
        <taxon>Myxococcaceae</taxon>
        <taxon>Corallococcus</taxon>
    </lineage>
</organism>
<reference evidence="1 2" key="1">
    <citation type="submission" date="2020-05" db="EMBL/GenBank/DDBJ databases">
        <authorList>
            <person name="Whitworth D."/>
        </authorList>
    </citation>
    <scope>NUCLEOTIDE SEQUENCE [LARGE SCALE GENOMIC DNA]</scope>
    <source>
        <strain evidence="1 2">CA046A</strain>
    </source>
</reference>
<dbReference type="EMBL" id="JABFJW010000507">
    <property type="protein sequence ID" value="NOK14621.1"/>
    <property type="molecule type" value="Genomic_DNA"/>
</dbReference>
<name>A0A7Y4NIG7_9BACT</name>
<sequence length="343" mass="38340">MKDAYIVLDYSALETQLSSVMTPHLKGYVTAKARAAHGTKYFNAYRATEPVGFVCDMRQPLKALHDAIQFIKGRLSSIRTSQVKILIAGHGQFNENRGIVQGGASGTMLGVANERIAEHVQRITSALQGQWIQWTLSLCVCFAARPKTGYADRVTQDSDVEDSMAGQLARLLRKKLPDFTLKANFTPVSIGDSGHLKANEERSQLRKFRLKQAEELARNQYARGYAFWSNLDSTEPMPLWSMCFTSVYALKEDEVSDQNVTSAELQESFRHEFLQLAEGIAATDVEFAESLERNAEALGDILNYRLVDLRVQAHQSSSIEKANKVVWTCTKGQLSHTVTIRES</sequence>
<dbReference type="Proteomes" id="UP000528460">
    <property type="component" value="Unassembled WGS sequence"/>
</dbReference>
<evidence type="ECO:0000313" key="2">
    <source>
        <dbReference type="Proteomes" id="UP000528460"/>
    </source>
</evidence>